<reference evidence="2 3" key="2">
    <citation type="journal article" date="2010" name="Nature">
        <title>Comparative genomics reveals mobile pathogenicity chromosomes in Fusarium.</title>
        <authorList>
            <person name="Ma L.J."/>
            <person name="van der Does H.C."/>
            <person name="Borkovich K.A."/>
            <person name="Coleman J.J."/>
            <person name="Daboussi M.J."/>
            <person name="Di Pietro A."/>
            <person name="Dufresne M."/>
            <person name="Freitag M."/>
            <person name="Grabherr M."/>
            <person name="Henrissat B."/>
            <person name="Houterman P.M."/>
            <person name="Kang S."/>
            <person name="Shim W.B."/>
            <person name="Woloshuk C."/>
            <person name="Xie X."/>
            <person name="Xu J.R."/>
            <person name="Antoniw J."/>
            <person name="Baker S.E."/>
            <person name="Bluhm B.H."/>
            <person name="Breakspear A."/>
            <person name="Brown D.W."/>
            <person name="Butchko R.A."/>
            <person name="Chapman S."/>
            <person name="Coulson R."/>
            <person name="Coutinho P.M."/>
            <person name="Danchin E.G."/>
            <person name="Diener A."/>
            <person name="Gale L.R."/>
            <person name="Gardiner D.M."/>
            <person name="Goff S."/>
            <person name="Hammond-Kosack K.E."/>
            <person name="Hilburn K."/>
            <person name="Hua-Van A."/>
            <person name="Jonkers W."/>
            <person name="Kazan K."/>
            <person name="Kodira C.D."/>
            <person name="Koehrsen M."/>
            <person name="Kumar L."/>
            <person name="Lee Y.H."/>
            <person name="Li L."/>
            <person name="Manners J.M."/>
            <person name="Miranda-Saavedra D."/>
            <person name="Mukherjee M."/>
            <person name="Park G."/>
            <person name="Park J."/>
            <person name="Park S.Y."/>
            <person name="Proctor R.H."/>
            <person name="Regev A."/>
            <person name="Ruiz-Roldan M.C."/>
            <person name="Sain D."/>
            <person name="Sakthikumar S."/>
            <person name="Sykes S."/>
            <person name="Schwartz D.C."/>
            <person name="Turgeon B.G."/>
            <person name="Wapinski I."/>
            <person name="Yoder O."/>
            <person name="Young S."/>
            <person name="Zeng Q."/>
            <person name="Zhou S."/>
            <person name="Galagan J."/>
            <person name="Cuomo C.A."/>
            <person name="Kistler H.C."/>
            <person name="Rep M."/>
        </authorList>
    </citation>
    <scope>GENOME REANNOTATION</scope>
    <source>
        <strain evidence="3">ATCC MYA-4620 / CBS 123657 / FGSC 9075 / NRRL 31084 / PH-1</strain>
        <strain evidence="2">PH-1 / ATCC MYA-4620 / FGSC 9075 / NRRL 31084</strain>
    </source>
</reference>
<reference evidence="1 3" key="3">
    <citation type="journal article" date="2015" name="BMC Genomics">
        <title>The completed genome sequence of the pathogenic ascomycete fungus Fusarium graminearum.</title>
        <authorList>
            <person name="King R."/>
            <person name="Urban M."/>
            <person name="Hammond-Kosack M.C."/>
            <person name="Hassani-Pak K."/>
            <person name="Hammond-Kosack K.E."/>
        </authorList>
    </citation>
    <scope>NUCLEOTIDE SEQUENCE [LARGE SCALE GENOMIC DNA]</scope>
    <source>
        <strain evidence="3">ATCC MYA-4620 / CBS 123657 / FGSC 9075 / NRRL 31084 / PH-1</strain>
        <strain evidence="1">PH-1</strain>
    </source>
</reference>
<dbReference type="AlphaFoldDB" id="A0A098DS61"/>
<name>A0A098DS61_GIBZE</name>
<evidence type="ECO:0000313" key="1">
    <source>
        <dbReference type="EMBL" id="CEF84710.1"/>
    </source>
</evidence>
<reference evidence="2" key="4">
    <citation type="submission" date="2017-01" db="UniProtKB">
        <authorList>
            <consortium name="EnsemblFungi"/>
        </authorList>
    </citation>
    <scope>IDENTIFICATION</scope>
    <source>
        <strain evidence="2">PH-1 / ATCC MYA-4620 / FGSC 9075 / NRRL 31084</strain>
    </source>
</reference>
<keyword evidence="3" id="KW-1185">Reference proteome</keyword>
<accession>A0A098DS61</accession>
<gene>
    <name evidence="1" type="ORF">FGRAMPH1_01T24701</name>
</gene>
<reference evidence="2 3" key="1">
    <citation type="journal article" date="2007" name="Science">
        <title>The Fusarium graminearum genome reveals a link between localized polymorphism and pathogen specialization.</title>
        <authorList>
            <person name="Cuomo C.A."/>
            <person name="Gueldener U."/>
            <person name="Xu J.-R."/>
            <person name="Trail F."/>
            <person name="Turgeon B.G."/>
            <person name="Di Pietro A."/>
            <person name="Walton J.D."/>
            <person name="Ma L.-J."/>
            <person name="Baker S.E."/>
            <person name="Rep M."/>
            <person name="Adam G."/>
            <person name="Antoniw J."/>
            <person name="Baldwin T."/>
            <person name="Calvo S.E."/>
            <person name="Chang Y.-L."/>
            <person name="DeCaprio D."/>
            <person name="Gale L.R."/>
            <person name="Gnerre S."/>
            <person name="Goswami R.S."/>
            <person name="Hammond-Kosack K."/>
            <person name="Harris L.J."/>
            <person name="Hilburn K."/>
            <person name="Kennell J.C."/>
            <person name="Kroken S."/>
            <person name="Magnuson J.K."/>
            <person name="Mannhaupt G."/>
            <person name="Mauceli E.W."/>
            <person name="Mewes H.-W."/>
            <person name="Mitterbauer R."/>
            <person name="Muehlbauer G."/>
            <person name="Muensterkoetter M."/>
            <person name="Nelson D."/>
            <person name="O'Donnell K."/>
            <person name="Ouellet T."/>
            <person name="Qi W."/>
            <person name="Quesneville H."/>
            <person name="Roncero M.I.G."/>
            <person name="Seong K.-Y."/>
            <person name="Tetko I.V."/>
            <person name="Urban M."/>
            <person name="Waalwijk C."/>
            <person name="Ward T.J."/>
            <person name="Yao J."/>
            <person name="Birren B.W."/>
            <person name="Kistler H.C."/>
        </authorList>
    </citation>
    <scope>NUCLEOTIDE SEQUENCE [LARGE SCALE GENOMIC DNA]</scope>
    <source>
        <strain evidence="3">ATCC MYA-4620 / CBS 123657 / FGSC 9075 / NRRL 31084 / PH-1</strain>
        <strain evidence="2">PH-1 / ATCC MYA-4620 / FGSC 9075 / NRRL 31084</strain>
    </source>
</reference>
<dbReference type="EnsemblFungi" id="CEF84710">
    <property type="protein sequence ID" value="CEF84710"/>
    <property type="gene ID" value="FGRRES_20365"/>
</dbReference>
<dbReference type="InParanoid" id="A0A098DS61"/>
<accession>A0A0E0SE47</accession>
<sequence length="64" mass="6843">MSLVVWEVYVEIKSIVWGGPAPALPQSEISILGFLSCLSGPDSRQLRNGMEPLLQGDIADLGGM</sequence>
<evidence type="ECO:0000313" key="2">
    <source>
        <dbReference type="EnsemblFungi" id="CEF84710"/>
    </source>
</evidence>
<proteinExistence type="predicted"/>
<protein>
    <submittedName>
        <fullName evidence="1">Chromosome 4, complete genome</fullName>
    </submittedName>
</protein>
<evidence type="ECO:0000313" key="3">
    <source>
        <dbReference type="Proteomes" id="UP000070720"/>
    </source>
</evidence>
<organism evidence="1 3">
    <name type="scientific">Gibberella zeae (strain ATCC MYA-4620 / CBS 123657 / FGSC 9075 / NRRL 31084 / PH-1)</name>
    <name type="common">Wheat head blight fungus</name>
    <name type="synonym">Fusarium graminearum</name>
    <dbReference type="NCBI Taxonomy" id="229533"/>
    <lineage>
        <taxon>Eukaryota</taxon>
        <taxon>Fungi</taxon>
        <taxon>Dikarya</taxon>
        <taxon>Ascomycota</taxon>
        <taxon>Pezizomycotina</taxon>
        <taxon>Sordariomycetes</taxon>
        <taxon>Hypocreomycetidae</taxon>
        <taxon>Hypocreales</taxon>
        <taxon>Nectriaceae</taxon>
        <taxon>Fusarium</taxon>
    </lineage>
</organism>
<dbReference type="EMBL" id="HG970335">
    <property type="protein sequence ID" value="CEF84710.1"/>
    <property type="molecule type" value="Genomic_DNA"/>
</dbReference>
<dbReference type="Proteomes" id="UP000070720">
    <property type="component" value="Chromosome 4"/>
</dbReference>
<dbReference type="VEuPathDB" id="FungiDB:FGRAMPH1_01G24701"/>